<dbReference type="NCBIfam" id="NF002460">
    <property type="entry name" value="PRK01658.1"/>
    <property type="match status" value="1"/>
</dbReference>
<evidence type="ECO:0000256" key="1">
    <source>
        <dbReference type="ARBA" id="ARBA00004651"/>
    </source>
</evidence>
<name>A0A248TPF3_9BACI</name>
<dbReference type="InterPro" id="IPR005538">
    <property type="entry name" value="LrgA/CidA"/>
</dbReference>
<dbReference type="Pfam" id="PF03788">
    <property type="entry name" value="LrgA"/>
    <property type="match status" value="1"/>
</dbReference>
<reference evidence="7 8" key="1">
    <citation type="submission" date="2017-08" db="EMBL/GenBank/DDBJ databases">
        <title>Complete Genome Sequence of Bacillus kochii Oregon-R-modENCODE STRAIN BDGP4, isolated from Drosophila melanogaster gut.</title>
        <authorList>
            <person name="Wan K.H."/>
            <person name="Yu C."/>
            <person name="Park S."/>
            <person name="Hammonds A.S."/>
            <person name="Booth B.W."/>
            <person name="Celniker S.E."/>
        </authorList>
    </citation>
    <scope>NUCLEOTIDE SEQUENCE [LARGE SCALE GENOMIC DNA]</scope>
    <source>
        <strain evidence="7 8">BDGP4</strain>
    </source>
</reference>
<dbReference type="OrthoDB" id="3176438at2"/>
<evidence type="ECO:0000256" key="5">
    <source>
        <dbReference type="ARBA" id="ARBA00023136"/>
    </source>
</evidence>
<keyword evidence="2" id="KW-1003">Cell membrane</keyword>
<keyword evidence="4 6" id="KW-1133">Transmembrane helix</keyword>
<evidence type="ECO:0000256" key="3">
    <source>
        <dbReference type="ARBA" id="ARBA00022692"/>
    </source>
</evidence>
<dbReference type="Proteomes" id="UP000215137">
    <property type="component" value="Chromosome"/>
</dbReference>
<protein>
    <recommendedName>
        <fullName evidence="9">CidA/LrgA family protein</fullName>
    </recommendedName>
</protein>
<keyword evidence="5 6" id="KW-0472">Membrane</keyword>
<evidence type="ECO:0000256" key="6">
    <source>
        <dbReference type="SAM" id="Phobius"/>
    </source>
</evidence>
<evidence type="ECO:0000256" key="2">
    <source>
        <dbReference type="ARBA" id="ARBA00022475"/>
    </source>
</evidence>
<evidence type="ECO:0000313" key="7">
    <source>
        <dbReference type="EMBL" id="ASV69970.1"/>
    </source>
</evidence>
<accession>A0A248TPF3</accession>
<evidence type="ECO:0000313" key="8">
    <source>
        <dbReference type="Proteomes" id="UP000215137"/>
    </source>
</evidence>
<feature type="transmembrane region" description="Helical" evidence="6">
    <location>
        <begin position="61"/>
        <end position="78"/>
    </location>
</feature>
<comment type="subcellular location">
    <subcellularLocation>
        <location evidence="1">Cell membrane</location>
        <topology evidence="1">Multi-pass membrane protein</topology>
    </subcellularLocation>
</comment>
<dbReference type="PANTHER" id="PTHR33931:SF6">
    <property type="entry name" value="INTEGRAL MEMBRANE PROTEIN YXZK-RELATED"/>
    <property type="match status" value="1"/>
</dbReference>
<proteinExistence type="predicted"/>
<organism evidence="7 8">
    <name type="scientific">Cytobacillus kochii</name>
    <dbReference type="NCBI Taxonomy" id="859143"/>
    <lineage>
        <taxon>Bacteria</taxon>
        <taxon>Bacillati</taxon>
        <taxon>Bacillota</taxon>
        <taxon>Bacilli</taxon>
        <taxon>Bacillales</taxon>
        <taxon>Bacillaceae</taxon>
        <taxon>Cytobacillus</taxon>
    </lineage>
</organism>
<evidence type="ECO:0000256" key="4">
    <source>
        <dbReference type="ARBA" id="ARBA00022989"/>
    </source>
</evidence>
<feature type="transmembrane region" description="Helical" evidence="6">
    <location>
        <begin position="27"/>
        <end position="49"/>
    </location>
</feature>
<dbReference type="AlphaFoldDB" id="A0A248TPF3"/>
<gene>
    <name evidence="7" type="ORF">CKF48_06985</name>
</gene>
<keyword evidence="8" id="KW-1185">Reference proteome</keyword>
<keyword evidence="3 6" id="KW-0812">Transmembrane</keyword>
<dbReference type="GO" id="GO:0005886">
    <property type="term" value="C:plasma membrane"/>
    <property type="evidence" value="ECO:0007669"/>
    <property type="project" value="UniProtKB-SubCell"/>
</dbReference>
<dbReference type="RefSeq" id="WP_095373534.1">
    <property type="nucleotide sequence ID" value="NZ_JARMDJ010000017.1"/>
</dbReference>
<dbReference type="KEGG" id="bko:CKF48_06985"/>
<feature type="transmembrane region" description="Helical" evidence="6">
    <location>
        <begin position="84"/>
        <end position="106"/>
    </location>
</feature>
<dbReference type="PANTHER" id="PTHR33931">
    <property type="entry name" value="HOLIN-LIKE PROTEIN CIDA-RELATED"/>
    <property type="match status" value="1"/>
</dbReference>
<sequence>MKVLLVILQVCILYIFSFIGISIQHFFSLTIPGNIIGMLLLFVCLCFNIVPVKMIESGAQFLLSILMLFFIPATVGVMDYPELLSVRGLLLIIAILVSTIITMAVSGKTTQYFAKKTQQREADQACETSSSQSL</sequence>
<dbReference type="EMBL" id="CP022983">
    <property type="protein sequence ID" value="ASV69970.1"/>
    <property type="molecule type" value="Genomic_DNA"/>
</dbReference>
<evidence type="ECO:0008006" key="9">
    <source>
        <dbReference type="Google" id="ProtNLM"/>
    </source>
</evidence>